<name>A0A6C0BS96_9ZZZZ</name>
<feature type="compositionally biased region" description="Basic and acidic residues" evidence="1">
    <location>
        <begin position="279"/>
        <end position="288"/>
    </location>
</feature>
<feature type="region of interest" description="Disordered" evidence="1">
    <location>
        <begin position="396"/>
        <end position="491"/>
    </location>
</feature>
<proteinExistence type="predicted"/>
<feature type="compositionally biased region" description="Basic residues" evidence="1">
    <location>
        <begin position="396"/>
        <end position="418"/>
    </location>
</feature>
<feature type="compositionally biased region" description="Basic residues" evidence="1">
    <location>
        <begin position="95"/>
        <end position="110"/>
    </location>
</feature>
<feature type="compositionally biased region" description="Basic and acidic residues" evidence="1">
    <location>
        <begin position="152"/>
        <end position="161"/>
    </location>
</feature>
<accession>A0A6C0BS96</accession>
<reference evidence="2" key="1">
    <citation type="journal article" date="2020" name="Nature">
        <title>Giant virus diversity and host interactions through global metagenomics.</title>
        <authorList>
            <person name="Schulz F."/>
            <person name="Roux S."/>
            <person name="Paez-Espino D."/>
            <person name="Jungbluth S."/>
            <person name="Walsh D.A."/>
            <person name="Denef V.J."/>
            <person name="McMahon K.D."/>
            <person name="Konstantinidis K.T."/>
            <person name="Eloe-Fadrosh E.A."/>
            <person name="Kyrpides N.C."/>
            <person name="Woyke T."/>
        </authorList>
    </citation>
    <scope>NUCLEOTIDE SEQUENCE</scope>
    <source>
        <strain evidence="2">GVMAG-M-3300018428-16</strain>
    </source>
</reference>
<dbReference type="EMBL" id="MN739235">
    <property type="protein sequence ID" value="QHS94930.1"/>
    <property type="molecule type" value="Genomic_DNA"/>
</dbReference>
<organism evidence="2">
    <name type="scientific">viral metagenome</name>
    <dbReference type="NCBI Taxonomy" id="1070528"/>
    <lineage>
        <taxon>unclassified sequences</taxon>
        <taxon>metagenomes</taxon>
        <taxon>organismal metagenomes</taxon>
    </lineage>
</organism>
<dbReference type="AlphaFoldDB" id="A0A6C0BS96"/>
<feature type="region of interest" description="Disordered" evidence="1">
    <location>
        <begin position="244"/>
        <end position="374"/>
    </location>
</feature>
<sequence>MKYSLKDPTYQHKAGCGGPAHCATQEIINNSRIQNKIANMNGGAVETGPVVPSVVGASNEQNNFFNKMAKLSVINQEHSRFDNDTGKPPITGGKRITKKSKKRGGRKSRSKSLSQPRSHAQFMGTNLDYAGHFPAKQGGKTSRRTRKKGGDKKRGPLEDKLLAQQKRQKMGLPDDEHDKRRREWEAEKDKQNLENINPDTYLAPSGTPGDKAPSQRADDANFGPYSEDQNYFQEMMKEKGHYHDGDAASMEVDPNTPSFGGKKRRTRKRHGKGPLLSKELPEAKEEGKPVTNVYRVPGPEDPLHGLHKKFTKQHPTAEAEYALPPQFATPVSDNSFHSRHRTRVINGTRLVPPPGPLRNPRKNLGVGGKKKTKKFKKHYMWNTKGKRYMAKTYKQHLRGVKLGHTHKKPKKSKRRTKKRGGDPNFKINNDERIAKLNENELKELQQARTLVNTPPPRPPRPATTQPYYEARRRPGGLNIGLGWGLEESDSD</sequence>
<evidence type="ECO:0000313" key="2">
    <source>
        <dbReference type="EMBL" id="QHS94930.1"/>
    </source>
</evidence>
<feature type="compositionally biased region" description="Basic and acidic residues" evidence="1">
    <location>
        <begin position="428"/>
        <end position="445"/>
    </location>
</feature>
<evidence type="ECO:0000256" key="1">
    <source>
        <dbReference type="SAM" id="MobiDB-lite"/>
    </source>
</evidence>
<protein>
    <submittedName>
        <fullName evidence="2">Uncharacterized protein</fullName>
    </submittedName>
</protein>
<feature type="compositionally biased region" description="Basic residues" evidence="1">
    <location>
        <begin position="141"/>
        <end position="151"/>
    </location>
</feature>
<feature type="compositionally biased region" description="Basic and acidic residues" evidence="1">
    <location>
        <begin position="172"/>
        <end position="192"/>
    </location>
</feature>
<feature type="region of interest" description="Disordered" evidence="1">
    <location>
        <begin position="78"/>
        <end position="226"/>
    </location>
</feature>
<feature type="compositionally biased region" description="Basic residues" evidence="1">
    <location>
        <begin position="261"/>
        <end position="272"/>
    </location>
</feature>